<dbReference type="EMBL" id="WVUK01000056">
    <property type="protein sequence ID" value="KAF7493200.1"/>
    <property type="molecule type" value="Genomic_DNA"/>
</dbReference>
<dbReference type="InterPro" id="IPR043926">
    <property type="entry name" value="ABCG_dom"/>
</dbReference>
<keyword evidence="5" id="KW-0547">Nucleotide-binding</keyword>
<name>A0A834VF03_SARSC</name>
<evidence type="ECO:0000256" key="3">
    <source>
        <dbReference type="ARBA" id="ARBA00022448"/>
    </source>
</evidence>
<gene>
    <name evidence="11" type="primary">SSS_632g</name>
    <name evidence="11" type="ORF">SSS_632</name>
</gene>
<dbReference type="Pfam" id="PF00005">
    <property type="entry name" value="ABC_tran"/>
    <property type="match status" value="1"/>
</dbReference>
<dbReference type="Gene3D" id="3.40.50.300">
    <property type="entry name" value="P-loop containing nucleotide triphosphate hydrolases"/>
    <property type="match status" value="1"/>
</dbReference>
<proteinExistence type="inferred from homology"/>
<dbReference type="InterPro" id="IPR017871">
    <property type="entry name" value="ABC_transporter-like_CS"/>
</dbReference>
<dbReference type="GO" id="GO:0140359">
    <property type="term" value="F:ABC-type transporter activity"/>
    <property type="evidence" value="ECO:0007669"/>
    <property type="project" value="InterPro"/>
</dbReference>
<keyword evidence="7 9" id="KW-1133">Transmembrane helix</keyword>
<dbReference type="GO" id="GO:0005524">
    <property type="term" value="F:ATP binding"/>
    <property type="evidence" value="ECO:0007669"/>
    <property type="project" value="UniProtKB-KW"/>
</dbReference>
<evidence type="ECO:0000256" key="5">
    <source>
        <dbReference type="ARBA" id="ARBA00022741"/>
    </source>
</evidence>
<comment type="similarity">
    <text evidence="2">Belongs to the ABC transporter superfamily. ABCG family. Eye pigment precursor importer (TC 3.A.1.204) subfamily.</text>
</comment>
<dbReference type="PANTHER" id="PTHR48041">
    <property type="entry name" value="ABC TRANSPORTER G FAMILY MEMBER 28"/>
    <property type="match status" value="1"/>
</dbReference>
<dbReference type="EnsemblMetazoa" id="SSS_632s_mrna">
    <property type="protein sequence ID" value="KAF7493200.1"/>
    <property type="gene ID" value="SSS_632"/>
</dbReference>
<reference evidence="11" key="2">
    <citation type="submission" date="2020-01" db="EMBL/GenBank/DDBJ databases">
        <authorList>
            <person name="Korhonen P.K.K."/>
            <person name="Guangxu M.G."/>
            <person name="Wang T.W."/>
            <person name="Stroehlein A.J.S."/>
            <person name="Young N.D."/>
            <person name="Ang C.-S.A."/>
            <person name="Fernando D.W.F."/>
            <person name="Lu H.L."/>
            <person name="Taylor S.T."/>
            <person name="Ehtesham M.E.M."/>
            <person name="Najaraj S.H.N."/>
            <person name="Harsha G.H.G."/>
            <person name="Madugundu A.M."/>
            <person name="Renuse S.R."/>
            <person name="Holt D.H."/>
            <person name="Pandey A.P."/>
            <person name="Papenfuss A.P."/>
            <person name="Gasser R.B.G."/>
            <person name="Fischer K.F."/>
        </authorList>
    </citation>
    <scope>NUCLEOTIDE SEQUENCE</scope>
    <source>
        <strain evidence="11">SSS_KF_BRIS2020</strain>
    </source>
</reference>
<evidence type="ECO:0000256" key="2">
    <source>
        <dbReference type="ARBA" id="ARBA00005814"/>
    </source>
</evidence>
<keyword evidence="6 11" id="KW-0067">ATP-binding</keyword>
<evidence type="ECO:0000256" key="8">
    <source>
        <dbReference type="ARBA" id="ARBA00023136"/>
    </source>
</evidence>
<dbReference type="GO" id="GO:0005886">
    <property type="term" value="C:plasma membrane"/>
    <property type="evidence" value="ECO:0007669"/>
    <property type="project" value="TreeGrafter"/>
</dbReference>
<dbReference type="SMART" id="SM00382">
    <property type="entry name" value="AAA"/>
    <property type="match status" value="1"/>
</dbReference>
<dbReference type="AlphaFoldDB" id="A0A834VF03"/>
<evidence type="ECO:0000256" key="4">
    <source>
        <dbReference type="ARBA" id="ARBA00022692"/>
    </source>
</evidence>
<feature type="transmembrane region" description="Helical" evidence="9">
    <location>
        <begin position="497"/>
        <end position="518"/>
    </location>
</feature>
<dbReference type="PANTHER" id="PTHR48041:SF78">
    <property type="entry name" value="ABC TRANSPORTER EXPRESSED IN TRACHEA, ISOFORM A"/>
    <property type="match status" value="1"/>
</dbReference>
<dbReference type="OrthoDB" id="10042850at2759"/>
<evidence type="ECO:0000256" key="7">
    <source>
        <dbReference type="ARBA" id="ARBA00022989"/>
    </source>
</evidence>
<dbReference type="InterPro" id="IPR013525">
    <property type="entry name" value="ABC2_TM"/>
</dbReference>
<evidence type="ECO:0000313" key="12">
    <source>
        <dbReference type="EnsemblMetazoa" id="KAF7493200.1"/>
    </source>
</evidence>
<sequence>MDANSNQSSISFFWKNLTYKTVENKILIDNLSGHLQSGLLTAILGPSGSGKTTLFECLAKRRVKNVIGETWVSSPINDIKDVRIIYNPQKDFLFSVLSIRENLHYAYQLQKYCGRNIDILTNNLNNNNCDENNDADGQCRSISYEIGKVKEIIEQLGLTQCADVRVSNCSGGQRKRLSIALELMFSPNVLLLDEPTTGLDSVSSLQLIELLKNLVENNPIIICATIHQPSAKLFSYFDDLYVISAYGNCIYSGPRQNVLEHFESFQLSCPIFHNISDFVLEVASGLHGNEVIERLASNESRKEIIDHNKFQLNVNVDRALSKEMASDQIHSSWALFKRASKISFREPFNYGLRSFGLLMLMAVRLILKNKNPSLIDDECFNSTRFAKKIIETGSNPDSYKITAFLSRDIILLITSVMFTEHSNRWYTRWSYYISKSLSDLPATLLFPILYSIFTWFLVEQPPGFWRFFAYLSLIIATSILAHSFAMVISIYYINNTIAALILGAMLFVPFFIFSGFIIPINRLPYYVRPFTYISVYKISIEAVLIIFYGFNRCNPDVSGLRLTDFTEYFGDSFANITTCTKQLTSLPTVEYVLDGFNNEIKTIEQSIILSRFELRNIDFVINFSLIIIYSLLLRILAYAILRSKSISK</sequence>
<feature type="transmembrane region" description="Helical" evidence="9">
    <location>
        <begin position="530"/>
        <end position="550"/>
    </location>
</feature>
<keyword evidence="8 9" id="KW-0472">Membrane</keyword>
<organism evidence="11">
    <name type="scientific">Sarcoptes scabiei</name>
    <name type="common">Itch mite</name>
    <name type="synonym">Acarus scabiei</name>
    <dbReference type="NCBI Taxonomy" id="52283"/>
    <lineage>
        <taxon>Eukaryota</taxon>
        <taxon>Metazoa</taxon>
        <taxon>Ecdysozoa</taxon>
        <taxon>Arthropoda</taxon>
        <taxon>Chelicerata</taxon>
        <taxon>Arachnida</taxon>
        <taxon>Acari</taxon>
        <taxon>Acariformes</taxon>
        <taxon>Sarcoptiformes</taxon>
        <taxon>Astigmata</taxon>
        <taxon>Psoroptidia</taxon>
        <taxon>Sarcoptoidea</taxon>
        <taxon>Sarcoptidae</taxon>
        <taxon>Sarcoptinae</taxon>
        <taxon>Sarcoptes</taxon>
    </lineage>
</organism>
<dbReference type="InterPro" id="IPR003593">
    <property type="entry name" value="AAA+_ATPase"/>
</dbReference>
<reference evidence="13" key="1">
    <citation type="journal article" date="2020" name="PLoS Negl. Trop. Dis.">
        <title>High-quality nuclear genome for Sarcoptes scabiei-A critical resource for a neglected parasite.</title>
        <authorList>
            <person name="Korhonen P.K."/>
            <person name="Gasser R.B."/>
            <person name="Ma G."/>
            <person name="Wang T."/>
            <person name="Stroehlein A.J."/>
            <person name="Young N.D."/>
            <person name="Ang C.S."/>
            <person name="Fernando D.D."/>
            <person name="Lu H.C."/>
            <person name="Taylor S."/>
            <person name="Reynolds S.L."/>
            <person name="Mofiz E."/>
            <person name="Najaraj S.H."/>
            <person name="Gowda H."/>
            <person name="Madugundu A."/>
            <person name="Renuse S."/>
            <person name="Holt D."/>
            <person name="Pandey A."/>
            <person name="Papenfuss A.T."/>
            <person name="Fischer K."/>
        </authorList>
    </citation>
    <scope>NUCLEOTIDE SEQUENCE [LARGE SCALE GENOMIC DNA]</scope>
</reference>
<protein>
    <submittedName>
        <fullName evidence="11">ATP-binding cassette sub-family G member 1</fullName>
    </submittedName>
</protein>
<evidence type="ECO:0000256" key="1">
    <source>
        <dbReference type="ARBA" id="ARBA00004141"/>
    </source>
</evidence>
<dbReference type="Proteomes" id="UP000070412">
    <property type="component" value="Unassembled WGS sequence"/>
</dbReference>
<evidence type="ECO:0000313" key="11">
    <source>
        <dbReference type="EMBL" id="KAF7493200.1"/>
    </source>
</evidence>
<dbReference type="InterPro" id="IPR027417">
    <property type="entry name" value="P-loop_NTPase"/>
</dbReference>
<accession>A0A834VF03</accession>
<keyword evidence="4 9" id="KW-0812">Transmembrane</keyword>
<evidence type="ECO:0000256" key="9">
    <source>
        <dbReference type="SAM" id="Phobius"/>
    </source>
</evidence>
<evidence type="ECO:0000256" key="6">
    <source>
        <dbReference type="ARBA" id="ARBA00022840"/>
    </source>
</evidence>
<comment type="subcellular location">
    <subcellularLocation>
        <location evidence="1">Membrane</location>
        <topology evidence="1">Multi-pass membrane protein</topology>
    </subcellularLocation>
</comment>
<feature type="transmembrane region" description="Helical" evidence="9">
    <location>
        <begin position="350"/>
        <end position="367"/>
    </location>
</feature>
<dbReference type="SUPFAM" id="SSF52540">
    <property type="entry name" value="P-loop containing nucleoside triphosphate hydrolases"/>
    <property type="match status" value="1"/>
</dbReference>
<feature type="transmembrane region" description="Helical" evidence="9">
    <location>
        <begin position="467"/>
        <end position="491"/>
    </location>
</feature>
<dbReference type="Pfam" id="PF19055">
    <property type="entry name" value="ABC2_membrane_7"/>
    <property type="match status" value="1"/>
</dbReference>
<feature type="transmembrane region" description="Helical" evidence="9">
    <location>
        <begin position="440"/>
        <end position="458"/>
    </location>
</feature>
<dbReference type="GO" id="GO:0016887">
    <property type="term" value="F:ATP hydrolysis activity"/>
    <property type="evidence" value="ECO:0007669"/>
    <property type="project" value="InterPro"/>
</dbReference>
<dbReference type="PROSITE" id="PS50893">
    <property type="entry name" value="ABC_TRANSPORTER_2"/>
    <property type="match status" value="1"/>
</dbReference>
<feature type="transmembrane region" description="Helical" evidence="9">
    <location>
        <begin position="619"/>
        <end position="641"/>
    </location>
</feature>
<keyword evidence="3" id="KW-0813">Transport</keyword>
<reference evidence="12" key="3">
    <citation type="submission" date="2022-06" db="UniProtKB">
        <authorList>
            <consortium name="EnsemblMetazoa"/>
        </authorList>
    </citation>
    <scope>IDENTIFICATION</scope>
</reference>
<evidence type="ECO:0000259" key="10">
    <source>
        <dbReference type="PROSITE" id="PS50893"/>
    </source>
</evidence>
<dbReference type="Pfam" id="PF01061">
    <property type="entry name" value="ABC2_membrane"/>
    <property type="match status" value="1"/>
</dbReference>
<dbReference type="InterPro" id="IPR003439">
    <property type="entry name" value="ABC_transporter-like_ATP-bd"/>
</dbReference>
<evidence type="ECO:0000313" key="13">
    <source>
        <dbReference type="Proteomes" id="UP000070412"/>
    </source>
</evidence>
<dbReference type="PROSITE" id="PS00211">
    <property type="entry name" value="ABC_TRANSPORTER_1"/>
    <property type="match status" value="1"/>
</dbReference>
<keyword evidence="13" id="KW-1185">Reference proteome</keyword>
<dbReference type="InterPro" id="IPR050352">
    <property type="entry name" value="ABCG_transporters"/>
</dbReference>
<feature type="domain" description="ABC transporter" evidence="10">
    <location>
        <begin position="12"/>
        <end position="271"/>
    </location>
</feature>